<evidence type="ECO:0000256" key="4">
    <source>
        <dbReference type="ARBA" id="ARBA00022759"/>
    </source>
</evidence>
<evidence type="ECO:0000313" key="9">
    <source>
        <dbReference type="Proteomes" id="UP000272908"/>
    </source>
</evidence>
<comment type="cofactor">
    <cofactor evidence="7">
        <name>Zn(2+)</name>
        <dbReference type="ChEBI" id="CHEBI:29105"/>
    </cofactor>
    <text evidence="7">Binds 1 zinc ion.</text>
</comment>
<dbReference type="InterPro" id="IPR002036">
    <property type="entry name" value="YbeY"/>
</dbReference>
<keyword evidence="3 7" id="KW-0479">Metal-binding</keyword>
<evidence type="ECO:0000256" key="2">
    <source>
        <dbReference type="ARBA" id="ARBA00022722"/>
    </source>
</evidence>
<evidence type="ECO:0000256" key="6">
    <source>
        <dbReference type="ARBA" id="ARBA00022833"/>
    </source>
</evidence>
<protein>
    <recommendedName>
        <fullName evidence="7">Endoribonuclease YbeY</fullName>
        <ecNumber evidence="7">3.1.-.-</ecNumber>
    </recommendedName>
</protein>
<gene>
    <name evidence="7 8" type="primary">ybeY</name>
    <name evidence="8" type="ORF">ROE7235_00130</name>
</gene>
<dbReference type="EMBL" id="UIHC01000001">
    <property type="protein sequence ID" value="SUZ30409.1"/>
    <property type="molecule type" value="Genomic_DNA"/>
</dbReference>
<evidence type="ECO:0000256" key="7">
    <source>
        <dbReference type="HAMAP-Rule" id="MF_00009"/>
    </source>
</evidence>
<organism evidence="8 9">
    <name type="scientific">Roseinatronobacter ekhonensis</name>
    <dbReference type="NCBI Taxonomy" id="254356"/>
    <lineage>
        <taxon>Bacteria</taxon>
        <taxon>Pseudomonadati</taxon>
        <taxon>Pseudomonadota</taxon>
        <taxon>Alphaproteobacteria</taxon>
        <taxon>Rhodobacterales</taxon>
        <taxon>Paracoccaceae</taxon>
        <taxon>Roseinatronobacter</taxon>
    </lineage>
</organism>
<dbReference type="GO" id="GO:0008270">
    <property type="term" value="F:zinc ion binding"/>
    <property type="evidence" value="ECO:0007669"/>
    <property type="project" value="UniProtKB-UniRule"/>
</dbReference>
<dbReference type="HAMAP" id="MF_00009">
    <property type="entry name" value="Endoribonucl_YbeY"/>
    <property type="match status" value="1"/>
</dbReference>
<dbReference type="InterPro" id="IPR023091">
    <property type="entry name" value="MetalPrtase_cat_dom_sf_prd"/>
</dbReference>
<evidence type="ECO:0000256" key="1">
    <source>
        <dbReference type="ARBA" id="ARBA00010875"/>
    </source>
</evidence>
<dbReference type="PANTHER" id="PTHR46986:SF1">
    <property type="entry name" value="ENDORIBONUCLEASE YBEY, CHLOROPLASTIC"/>
    <property type="match status" value="1"/>
</dbReference>
<comment type="similarity">
    <text evidence="1 7">Belongs to the endoribonuclease YbeY family.</text>
</comment>
<proteinExistence type="inferred from homology"/>
<evidence type="ECO:0000313" key="8">
    <source>
        <dbReference type="EMBL" id="SUZ30409.1"/>
    </source>
</evidence>
<evidence type="ECO:0000256" key="5">
    <source>
        <dbReference type="ARBA" id="ARBA00022801"/>
    </source>
</evidence>
<keyword evidence="9" id="KW-1185">Reference proteome</keyword>
<dbReference type="InterPro" id="IPR020549">
    <property type="entry name" value="YbeY_CS"/>
</dbReference>
<evidence type="ECO:0000256" key="3">
    <source>
        <dbReference type="ARBA" id="ARBA00022723"/>
    </source>
</evidence>
<dbReference type="GO" id="GO:0006364">
    <property type="term" value="P:rRNA processing"/>
    <property type="evidence" value="ECO:0007669"/>
    <property type="project" value="UniProtKB-UniRule"/>
</dbReference>
<comment type="function">
    <text evidence="7">Single strand-specific metallo-endoribonuclease involved in late-stage 70S ribosome quality control and in maturation of the 3' terminus of the 16S rRNA.</text>
</comment>
<dbReference type="Pfam" id="PF02130">
    <property type="entry name" value="YbeY"/>
    <property type="match status" value="1"/>
</dbReference>
<dbReference type="EC" id="3.1.-.-" evidence="7"/>
<dbReference type="GO" id="GO:0004521">
    <property type="term" value="F:RNA endonuclease activity"/>
    <property type="evidence" value="ECO:0007669"/>
    <property type="project" value="UniProtKB-UniRule"/>
</dbReference>
<keyword evidence="6 7" id="KW-0862">Zinc</keyword>
<dbReference type="SUPFAM" id="SSF55486">
    <property type="entry name" value="Metalloproteases ('zincins'), catalytic domain"/>
    <property type="match status" value="1"/>
</dbReference>
<feature type="binding site" evidence="7">
    <location>
        <position position="135"/>
    </location>
    <ligand>
        <name>Zn(2+)</name>
        <dbReference type="ChEBI" id="CHEBI:29105"/>
        <note>catalytic</note>
    </ligand>
</feature>
<dbReference type="PANTHER" id="PTHR46986">
    <property type="entry name" value="ENDORIBONUCLEASE YBEY, CHLOROPLASTIC"/>
    <property type="match status" value="1"/>
</dbReference>
<dbReference type="PROSITE" id="PS01306">
    <property type="entry name" value="UPF0054"/>
    <property type="match status" value="1"/>
</dbReference>
<dbReference type="Proteomes" id="UP000272908">
    <property type="component" value="Unassembled WGS sequence"/>
</dbReference>
<keyword evidence="7" id="KW-0963">Cytoplasm</keyword>
<reference evidence="9" key="1">
    <citation type="submission" date="2018-08" db="EMBL/GenBank/DDBJ databases">
        <authorList>
            <person name="Rodrigo-Torres L."/>
            <person name="Arahal R. D."/>
            <person name="Lucena T."/>
        </authorList>
    </citation>
    <scope>NUCLEOTIDE SEQUENCE [LARGE SCALE GENOMIC DNA]</scope>
    <source>
        <strain evidence="9">CECT 7235</strain>
    </source>
</reference>
<keyword evidence="7" id="KW-0698">rRNA processing</keyword>
<feature type="binding site" evidence="7">
    <location>
        <position position="141"/>
    </location>
    <ligand>
        <name>Zn(2+)</name>
        <dbReference type="ChEBI" id="CHEBI:29105"/>
        <note>catalytic</note>
    </ligand>
</feature>
<dbReference type="NCBIfam" id="TIGR00043">
    <property type="entry name" value="rRNA maturation RNase YbeY"/>
    <property type="match status" value="1"/>
</dbReference>
<name>A0A3B0ML88_9RHOB</name>
<dbReference type="Gene3D" id="3.40.390.30">
    <property type="entry name" value="Metalloproteases ('zincins'), catalytic domain"/>
    <property type="match status" value="1"/>
</dbReference>
<sequence length="175" mass="18899">MPDLVDIVHEAGDWDLSVLQDVAKRAAQATLARLDLPTQGYEIAILACDDARIAALNDQFRGKATATNVLSWPAWDLTSETDGGTPDLPPPGDADDPESLGNIALAFETCQREASAQHKPFAAHLTHLIVHSVLHLLGYDHIRDKDAALMEETEIAILASMGIENPYELGAELPL</sequence>
<comment type="subcellular location">
    <subcellularLocation>
        <location evidence="7">Cytoplasm</location>
    </subcellularLocation>
</comment>
<dbReference type="GO" id="GO:0004222">
    <property type="term" value="F:metalloendopeptidase activity"/>
    <property type="evidence" value="ECO:0007669"/>
    <property type="project" value="InterPro"/>
</dbReference>
<feature type="binding site" evidence="7">
    <location>
        <position position="131"/>
    </location>
    <ligand>
        <name>Zn(2+)</name>
        <dbReference type="ChEBI" id="CHEBI:29105"/>
        <note>catalytic</note>
    </ligand>
</feature>
<keyword evidence="5 7" id="KW-0378">Hydrolase</keyword>
<keyword evidence="4 7" id="KW-0255">Endonuclease</keyword>
<keyword evidence="7" id="KW-0690">Ribosome biogenesis</keyword>
<dbReference type="GO" id="GO:0005737">
    <property type="term" value="C:cytoplasm"/>
    <property type="evidence" value="ECO:0007669"/>
    <property type="project" value="UniProtKB-SubCell"/>
</dbReference>
<accession>A0A3B0ML88</accession>
<keyword evidence="2 7" id="KW-0540">Nuclease</keyword>
<dbReference type="AlphaFoldDB" id="A0A3B0ML88"/>